<dbReference type="SUPFAM" id="SSF50129">
    <property type="entry name" value="GroES-like"/>
    <property type="match status" value="1"/>
</dbReference>
<dbReference type="InterPro" id="IPR013149">
    <property type="entry name" value="ADH-like_C"/>
</dbReference>
<dbReference type="InterPro" id="IPR013154">
    <property type="entry name" value="ADH-like_N"/>
</dbReference>
<dbReference type="CDD" id="cd08244">
    <property type="entry name" value="MDR_enoyl_red"/>
    <property type="match status" value="1"/>
</dbReference>
<dbReference type="EC" id="1.6.5.5" evidence="4"/>
<dbReference type="GO" id="GO:0070402">
    <property type="term" value="F:NADPH binding"/>
    <property type="evidence" value="ECO:0007669"/>
    <property type="project" value="TreeGrafter"/>
</dbReference>
<reference evidence="4" key="1">
    <citation type="submission" date="2022-06" db="EMBL/GenBank/DDBJ databases">
        <title>Sequencing the genomes of 1000 actinobacteria strains.</title>
        <authorList>
            <person name="Klenk H.-P."/>
        </authorList>
    </citation>
    <scope>NUCLEOTIDE SEQUENCE</scope>
    <source>
        <strain evidence="4">DSM 46694</strain>
    </source>
</reference>
<feature type="domain" description="Enoyl reductase (ER)" evidence="3">
    <location>
        <begin position="10"/>
        <end position="320"/>
    </location>
</feature>
<dbReference type="GO" id="GO:0035925">
    <property type="term" value="F:mRNA 3'-UTR AU-rich region binding"/>
    <property type="evidence" value="ECO:0007669"/>
    <property type="project" value="TreeGrafter"/>
</dbReference>
<keyword evidence="5" id="KW-1185">Reference proteome</keyword>
<evidence type="ECO:0000313" key="4">
    <source>
        <dbReference type="EMBL" id="MCP2363776.1"/>
    </source>
</evidence>
<evidence type="ECO:0000256" key="1">
    <source>
        <dbReference type="ARBA" id="ARBA00022857"/>
    </source>
</evidence>
<evidence type="ECO:0000256" key="2">
    <source>
        <dbReference type="ARBA" id="ARBA00023002"/>
    </source>
</evidence>
<keyword evidence="2 4" id="KW-0560">Oxidoreductase</keyword>
<gene>
    <name evidence="4" type="ORF">HD597_010796</name>
</gene>
<accession>A0A9X2KBB3</accession>
<dbReference type="Pfam" id="PF00107">
    <property type="entry name" value="ADH_zinc_N"/>
    <property type="match status" value="1"/>
</dbReference>
<proteinExistence type="predicted"/>
<dbReference type="InterPro" id="IPR036291">
    <property type="entry name" value="NAD(P)-bd_dom_sf"/>
</dbReference>
<dbReference type="Gene3D" id="3.40.50.720">
    <property type="entry name" value="NAD(P)-binding Rossmann-like Domain"/>
    <property type="match status" value="1"/>
</dbReference>
<dbReference type="GO" id="GO:0005829">
    <property type="term" value="C:cytosol"/>
    <property type="evidence" value="ECO:0007669"/>
    <property type="project" value="TreeGrafter"/>
</dbReference>
<evidence type="ECO:0000313" key="5">
    <source>
        <dbReference type="Proteomes" id="UP001139648"/>
    </source>
</evidence>
<dbReference type="GO" id="GO:0003960">
    <property type="term" value="F:quinone reductase (NADPH) activity"/>
    <property type="evidence" value="ECO:0007669"/>
    <property type="project" value="UniProtKB-EC"/>
</dbReference>
<organism evidence="4 5">
    <name type="scientific">Nonomuraea thailandensis</name>
    <dbReference type="NCBI Taxonomy" id="1188745"/>
    <lineage>
        <taxon>Bacteria</taxon>
        <taxon>Bacillati</taxon>
        <taxon>Actinomycetota</taxon>
        <taxon>Actinomycetes</taxon>
        <taxon>Streptosporangiales</taxon>
        <taxon>Streptosporangiaceae</taxon>
        <taxon>Nonomuraea</taxon>
    </lineage>
</organism>
<dbReference type="InterPro" id="IPR011032">
    <property type="entry name" value="GroES-like_sf"/>
</dbReference>
<sequence>MRAVWLREFGGPEVLRVEQTPDPVPGAGQVLIETAAIGITYVETQVRSGSAPMALPALPIIPGNGVAGTVVAAGPDVDAALVGQRVASTTGGSGGYAEKVAVDAGLLVPIPDGLGFRDAVGLLNDGRTALGIARALAPAAGEWVLIGAAASGVSSLLIQLARQAGARVIAAASSGPKLDLALSRGAEVGVDYTEPGWADRVREATGGAGVDVSADPAGGAIGRAAFELVRQGGRFLAFGAGSGEMTSIPAEEATGRGVTLVPMGAAFPSPAAVHELSVRALAEGAAGRLRPVIGQTFPLEGAADAHAAIGKRATLGKTLLIP</sequence>
<evidence type="ECO:0000259" key="3">
    <source>
        <dbReference type="SMART" id="SM00829"/>
    </source>
</evidence>
<dbReference type="AlphaFoldDB" id="A0A9X2KBB3"/>
<dbReference type="EMBL" id="JAMZEB010000002">
    <property type="protein sequence ID" value="MCP2363776.1"/>
    <property type="molecule type" value="Genomic_DNA"/>
</dbReference>
<dbReference type="Pfam" id="PF08240">
    <property type="entry name" value="ADH_N"/>
    <property type="match status" value="1"/>
</dbReference>
<dbReference type="RefSeq" id="WP_253755648.1">
    <property type="nucleotide sequence ID" value="NZ_BAABKA010000006.1"/>
</dbReference>
<name>A0A9X2KBB3_9ACTN</name>
<comment type="caution">
    <text evidence="4">The sequence shown here is derived from an EMBL/GenBank/DDBJ whole genome shotgun (WGS) entry which is preliminary data.</text>
</comment>
<dbReference type="PANTHER" id="PTHR48106">
    <property type="entry name" value="QUINONE OXIDOREDUCTASE PIG3-RELATED"/>
    <property type="match status" value="1"/>
</dbReference>
<dbReference type="Proteomes" id="UP001139648">
    <property type="component" value="Unassembled WGS sequence"/>
</dbReference>
<protein>
    <submittedName>
        <fullName evidence="4">NADPH2:quinone reductase</fullName>
        <ecNumber evidence="4">1.6.5.5</ecNumber>
    </submittedName>
</protein>
<dbReference type="Gene3D" id="3.90.180.10">
    <property type="entry name" value="Medium-chain alcohol dehydrogenases, catalytic domain"/>
    <property type="match status" value="1"/>
</dbReference>
<dbReference type="SMART" id="SM00829">
    <property type="entry name" value="PKS_ER"/>
    <property type="match status" value="1"/>
</dbReference>
<dbReference type="PANTHER" id="PTHR48106:SF13">
    <property type="entry name" value="QUINONE OXIDOREDUCTASE-RELATED"/>
    <property type="match status" value="1"/>
</dbReference>
<dbReference type="SUPFAM" id="SSF51735">
    <property type="entry name" value="NAD(P)-binding Rossmann-fold domains"/>
    <property type="match status" value="1"/>
</dbReference>
<keyword evidence="1" id="KW-0521">NADP</keyword>
<dbReference type="InterPro" id="IPR020843">
    <property type="entry name" value="ER"/>
</dbReference>